<organism evidence="17 18">
    <name type="scientific">Actinomadura craniellae</name>
    <dbReference type="NCBI Taxonomy" id="2231787"/>
    <lineage>
        <taxon>Bacteria</taxon>
        <taxon>Bacillati</taxon>
        <taxon>Actinomycetota</taxon>
        <taxon>Actinomycetes</taxon>
        <taxon>Streptosporangiales</taxon>
        <taxon>Thermomonosporaceae</taxon>
        <taxon>Actinomadura</taxon>
    </lineage>
</organism>
<dbReference type="Gene3D" id="3.50.50.60">
    <property type="entry name" value="FAD/NAD(P)-binding domain"/>
    <property type="match status" value="1"/>
</dbReference>
<name>A0A365GXK1_9ACTN</name>
<gene>
    <name evidence="17" type="ORF">DPM19_30130</name>
</gene>
<evidence type="ECO:0000259" key="16">
    <source>
        <dbReference type="Pfam" id="PF05199"/>
    </source>
</evidence>
<accession>A0A365GXK1</accession>
<evidence type="ECO:0000256" key="8">
    <source>
        <dbReference type="ARBA" id="ARBA00023166"/>
    </source>
</evidence>
<comment type="cofactor">
    <cofactor evidence="1">
        <name>FAD</name>
        <dbReference type="ChEBI" id="CHEBI:57692"/>
    </cofactor>
</comment>
<reference evidence="17 18" key="1">
    <citation type="submission" date="2018-06" db="EMBL/GenBank/DDBJ databases">
        <title>Actinomadura craniellae sp. nov. isolated from marine sponge Craniella sp.</title>
        <authorList>
            <person name="Li L."/>
            <person name="Xu Q.H."/>
            <person name="Lin H.W."/>
            <person name="Lu Y.H."/>
        </authorList>
    </citation>
    <scope>NUCLEOTIDE SEQUENCE [LARGE SCALE GENOMIC DNA]</scope>
    <source>
        <strain evidence="17 18">LHW63021</strain>
    </source>
</reference>
<dbReference type="Pfam" id="PF05199">
    <property type="entry name" value="GMC_oxred_C"/>
    <property type="match status" value="1"/>
</dbReference>
<evidence type="ECO:0000256" key="9">
    <source>
        <dbReference type="ARBA" id="ARBA00023221"/>
    </source>
</evidence>
<dbReference type="SUPFAM" id="SSF51905">
    <property type="entry name" value="FAD/NAD(P)-binding domain"/>
    <property type="match status" value="1"/>
</dbReference>
<evidence type="ECO:0000256" key="10">
    <source>
        <dbReference type="ARBA" id="ARBA00023235"/>
    </source>
</evidence>
<dbReference type="GO" id="GO:0004769">
    <property type="term" value="F:steroid Delta-isomerase activity"/>
    <property type="evidence" value="ECO:0007669"/>
    <property type="project" value="UniProtKB-EC"/>
</dbReference>
<evidence type="ECO:0000256" key="7">
    <source>
        <dbReference type="ARBA" id="ARBA00023098"/>
    </source>
</evidence>
<dbReference type="InterPro" id="IPR036188">
    <property type="entry name" value="FAD/NAD-bd_sf"/>
</dbReference>
<dbReference type="InterPro" id="IPR006311">
    <property type="entry name" value="TAT_signal"/>
</dbReference>
<dbReference type="RefSeq" id="WP_111871467.1">
    <property type="nucleotide sequence ID" value="NZ_QLYX01000018.1"/>
</dbReference>
<dbReference type="EC" id="5.3.3.1" evidence="11"/>
<dbReference type="AlphaFoldDB" id="A0A365GXK1"/>
<evidence type="ECO:0000256" key="1">
    <source>
        <dbReference type="ARBA" id="ARBA00001974"/>
    </source>
</evidence>
<dbReference type="InterPro" id="IPR052542">
    <property type="entry name" value="Cholesterol_Oxidase"/>
</dbReference>
<keyword evidence="10" id="KW-0413">Isomerase</keyword>
<keyword evidence="9" id="KW-0753">Steroid metabolism</keyword>
<evidence type="ECO:0000256" key="14">
    <source>
        <dbReference type="ARBA" id="ARBA00049744"/>
    </source>
</evidence>
<sequence>MSDNTSPHPASAPGVGRRKVLGAAALGGLGAALGSGGAAHAAPSPAPARVRTIEQRERAVVIGTGFGGGVTALRLARAGVRTLVLERGLRWPTGPNATTFPRIANVDRRSTWLSDRSGLPGIPGTWEPYTGLIETLKGQGMTINCGAAVGGGSLMYHGMTLQPTAEYFAQSIPMMAGDYAELNRWAYPTVAQMLKITTIPDDILATDPYKSSRLFMDVAPQAGLETFKVPLPIDWSFVRGELAGRYEPTYITSDLAFGVNNGGKHSIDVTYLAAAQATGRVRVETLHVVRDISMDLLRRWVVHVDRIDTDGVLQERKRIVADAVFLNAGSPGTTRLMVKAKGKNLIPNLPDAIGTQWGNNGDRIYQWVQMNGEPGFPQGGPACVGGRDPDSSIPLTIIHAGSPLLPPGIKAMVVVGFGINQPAGTWTYDAAKDDAQLTWPASGDAELQALIRARMDEFVRVGGGQMIDTNARENSTWHALGGVPMGGAVDRFGRVLGHRGLYVLDGARIPGSTGACNPSMTIAALAEHSMATIVRQDIGRVF</sequence>
<evidence type="ECO:0000256" key="4">
    <source>
        <dbReference type="ARBA" id="ARBA00022630"/>
    </source>
</evidence>
<keyword evidence="4" id="KW-0285">Flavoprotein</keyword>
<keyword evidence="3" id="KW-0153">Cholesterol metabolism</keyword>
<evidence type="ECO:0000256" key="11">
    <source>
        <dbReference type="ARBA" id="ARBA00038856"/>
    </source>
</evidence>
<dbReference type="EC" id="1.1.3.6" evidence="13"/>
<feature type="domain" description="Glucose-methanol-choline oxidoreductase C-terminal" evidence="16">
    <location>
        <begin position="473"/>
        <end position="526"/>
    </location>
</feature>
<dbReference type="GO" id="GO:0008203">
    <property type="term" value="P:cholesterol metabolic process"/>
    <property type="evidence" value="ECO:0007669"/>
    <property type="project" value="UniProtKB-KW"/>
</dbReference>
<comment type="caution">
    <text evidence="17">The sequence shown here is derived from an EMBL/GenBank/DDBJ whole genome shotgun (WGS) entry which is preliminary data.</text>
</comment>
<keyword evidence="7" id="KW-0443">Lipid metabolism</keyword>
<comment type="similarity">
    <text evidence="2">Belongs to the GMC oxidoreductase family.</text>
</comment>
<dbReference type="OrthoDB" id="517968at2"/>
<keyword evidence="18" id="KW-1185">Reference proteome</keyword>
<evidence type="ECO:0000256" key="3">
    <source>
        <dbReference type="ARBA" id="ARBA00022548"/>
    </source>
</evidence>
<keyword evidence="5" id="KW-0274">FAD</keyword>
<dbReference type="EMBL" id="QLYX01000018">
    <property type="protein sequence ID" value="RAY11561.1"/>
    <property type="molecule type" value="Genomic_DNA"/>
</dbReference>
<dbReference type="Gene3D" id="3.30.410.10">
    <property type="entry name" value="Cholesterol Oxidase, domain 2"/>
    <property type="match status" value="1"/>
</dbReference>
<dbReference type="PANTHER" id="PTHR47470:SF1">
    <property type="entry name" value="FAD-DEPENDENT OXIDOREDUCTASE 2 FAD BINDING DOMAIN-CONTAINING PROTEIN"/>
    <property type="match status" value="1"/>
</dbReference>
<protein>
    <recommendedName>
        <fullName evidence="14">Cholesterol oxidase</fullName>
        <ecNumber evidence="13">1.1.3.6</ecNumber>
        <ecNumber evidence="11">5.3.3.1</ecNumber>
    </recommendedName>
    <alternativeName>
        <fullName evidence="15">Cholesterol isomerase</fullName>
    </alternativeName>
</protein>
<evidence type="ECO:0000313" key="18">
    <source>
        <dbReference type="Proteomes" id="UP000251891"/>
    </source>
</evidence>
<dbReference type="Proteomes" id="UP000251891">
    <property type="component" value="Unassembled WGS sequence"/>
</dbReference>
<evidence type="ECO:0000313" key="17">
    <source>
        <dbReference type="EMBL" id="RAY11561.1"/>
    </source>
</evidence>
<evidence type="ECO:0000256" key="6">
    <source>
        <dbReference type="ARBA" id="ARBA00023002"/>
    </source>
</evidence>
<evidence type="ECO:0000256" key="12">
    <source>
        <dbReference type="ARBA" id="ARBA00049645"/>
    </source>
</evidence>
<evidence type="ECO:0000256" key="2">
    <source>
        <dbReference type="ARBA" id="ARBA00010790"/>
    </source>
</evidence>
<comment type="pathway">
    <text evidence="12">Steroid metabolism; cholesterol degradation.</text>
</comment>
<dbReference type="PANTHER" id="PTHR47470">
    <property type="entry name" value="CHOLESTEROL OXIDASE"/>
    <property type="match status" value="1"/>
</dbReference>
<evidence type="ECO:0000256" key="13">
    <source>
        <dbReference type="ARBA" id="ARBA00049723"/>
    </source>
</evidence>
<evidence type="ECO:0000256" key="5">
    <source>
        <dbReference type="ARBA" id="ARBA00022827"/>
    </source>
</evidence>
<keyword evidence="8" id="KW-1207">Sterol metabolism</keyword>
<proteinExistence type="inferred from homology"/>
<evidence type="ECO:0000256" key="15">
    <source>
        <dbReference type="ARBA" id="ARBA00049778"/>
    </source>
</evidence>
<dbReference type="SUPFAM" id="SSF54373">
    <property type="entry name" value="FAD-linked reductases, C-terminal domain"/>
    <property type="match status" value="1"/>
</dbReference>
<dbReference type="InterPro" id="IPR007867">
    <property type="entry name" value="GMC_OxRtase_C"/>
</dbReference>
<dbReference type="GO" id="GO:0016995">
    <property type="term" value="F:cholesterol oxidase activity"/>
    <property type="evidence" value="ECO:0007669"/>
    <property type="project" value="UniProtKB-EC"/>
</dbReference>
<keyword evidence="6" id="KW-0560">Oxidoreductase</keyword>
<dbReference type="PROSITE" id="PS51318">
    <property type="entry name" value="TAT"/>
    <property type="match status" value="1"/>
</dbReference>